<proteinExistence type="predicted"/>
<feature type="compositionally biased region" description="Low complexity" evidence="1">
    <location>
        <begin position="103"/>
        <end position="113"/>
    </location>
</feature>
<dbReference type="EMBL" id="GL636492">
    <property type="protein sequence ID" value="EFW18632.1"/>
    <property type="molecule type" value="Genomic_DNA"/>
</dbReference>
<gene>
    <name evidence="2" type="ORF">CPSG_05318</name>
</gene>
<dbReference type="AlphaFoldDB" id="E9D550"/>
<dbReference type="VEuPathDB" id="FungiDB:CPSG_05318"/>
<keyword evidence="3" id="KW-1185">Reference proteome</keyword>
<organism evidence="3">
    <name type="scientific">Coccidioides posadasii (strain RMSCC 757 / Silveira)</name>
    <name type="common">Valley fever fungus</name>
    <dbReference type="NCBI Taxonomy" id="443226"/>
    <lineage>
        <taxon>Eukaryota</taxon>
        <taxon>Fungi</taxon>
        <taxon>Dikarya</taxon>
        <taxon>Ascomycota</taxon>
        <taxon>Pezizomycotina</taxon>
        <taxon>Eurotiomycetes</taxon>
        <taxon>Eurotiomycetidae</taxon>
        <taxon>Onygenales</taxon>
        <taxon>Onygenaceae</taxon>
        <taxon>Coccidioides</taxon>
    </lineage>
</organism>
<evidence type="ECO:0000313" key="3">
    <source>
        <dbReference type="Proteomes" id="UP000002497"/>
    </source>
</evidence>
<dbReference type="Proteomes" id="UP000002497">
    <property type="component" value="Unassembled WGS sequence"/>
</dbReference>
<protein>
    <submittedName>
        <fullName evidence="2">Predicted protein</fullName>
    </submittedName>
</protein>
<evidence type="ECO:0000256" key="1">
    <source>
        <dbReference type="SAM" id="MobiDB-lite"/>
    </source>
</evidence>
<accession>E9D550</accession>
<dbReference type="HOGENOM" id="CLU_1948657_0_0_1"/>
<sequence length="129" mass="14167">MARMGYPQDSKTMLMKFERKIKDGYALLSFLVGPPSYQLLSVTARSHGSRLLLNIIKAAICPWNSTALSSHGLHKAFQMPQGAYDNTGIPKPQQLPNRDRESSLGSSHVGVSSIEVDDHASVEQLSSLR</sequence>
<reference evidence="3" key="2">
    <citation type="submission" date="2010-03" db="EMBL/GenBank/DDBJ databases">
        <title>The genome sequence of Coccidioides posadasii strain Silveira.</title>
        <authorList>
            <consortium name="The Broad Institute Genome Sequencing Center for Infectious Disease"/>
            <person name="Neafsey D."/>
            <person name="Orbach M."/>
            <person name="Henn M.R."/>
            <person name="Cole G.T."/>
            <person name="Galgiani J."/>
            <person name="Gardner M.J."/>
            <person name="Kirkland T.N."/>
            <person name="Taylor J.W."/>
            <person name="Young S.K."/>
            <person name="Zeng Q."/>
            <person name="Koehrsen M."/>
            <person name="Alvarado L."/>
            <person name="Berlin A."/>
            <person name="Borenstein D."/>
            <person name="Chapman S.B."/>
            <person name="Chen Z."/>
            <person name="Engels R."/>
            <person name="Freedman E."/>
            <person name="Gellesch M."/>
            <person name="Goldberg J."/>
            <person name="Griggs A."/>
            <person name="Gujja S."/>
            <person name="Heilman E."/>
            <person name="Heiman D."/>
            <person name="Howarth C."/>
            <person name="Jen D."/>
            <person name="Larson L."/>
            <person name="Mehta T."/>
            <person name="Neiman D."/>
            <person name="Park D."/>
            <person name="Pearson M."/>
            <person name="Richards J."/>
            <person name="Roberts A."/>
            <person name="Saif S."/>
            <person name="Shea T."/>
            <person name="Shenoy N."/>
            <person name="Sisk P."/>
            <person name="Stolte C."/>
            <person name="Sykes S."/>
            <person name="Walk T."/>
            <person name="White J."/>
            <person name="Yandava C."/>
            <person name="Haas B."/>
            <person name="Nusbaum C."/>
            <person name="Birren B."/>
        </authorList>
    </citation>
    <scope>NUCLEOTIDE SEQUENCE [LARGE SCALE GENOMIC DNA]</scope>
    <source>
        <strain evidence="3">RMSCC 757 / Silveira</strain>
    </source>
</reference>
<reference evidence="3" key="1">
    <citation type="journal article" date="2010" name="Genome Res.">
        <title>Population genomic sequencing of Coccidioides fungi reveals recent hybridization and transposon control.</title>
        <authorList>
            <person name="Neafsey D.E."/>
            <person name="Barker B.M."/>
            <person name="Sharpton T.J."/>
            <person name="Stajich J.E."/>
            <person name="Park D.J."/>
            <person name="Whiston E."/>
            <person name="Hung C.-Y."/>
            <person name="McMahan C."/>
            <person name="White J."/>
            <person name="Sykes S."/>
            <person name="Heiman D."/>
            <person name="Young S."/>
            <person name="Zeng Q."/>
            <person name="Abouelleil A."/>
            <person name="Aftuck L."/>
            <person name="Bessette D."/>
            <person name="Brown A."/>
            <person name="FitzGerald M."/>
            <person name="Lui A."/>
            <person name="Macdonald J.P."/>
            <person name="Priest M."/>
            <person name="Orbach M.J."/>
            <person name="Galgiani J.N."/>
            <person name="Kirkland T.N."/>
            <person name="Cole G.T."/>
            <person name="Birren B.W."/>
            <person name="Henn M.R."/>
            <person name="Taylor J.W."/>
            <person name="Rounsley S.D."/>
        </authorList>
    </citation>
    <scope>NUCLEOTIDE SEQUENCE [LARGE SCALE GENOMIC DNA]</scope>
    <source>
        <strain evidence="3">RMSCC 757 / Silveira</strain>
    </source>
</reference>
<name>E9D550_COCPS</name>
<feature type="region of interest" description="Disordered" evidence="1">
    <location>
        <begin position="81"/>
        <end position="129"/>
    </location>
</feature>
<evidence type="ECO:0000313" key="2">
    <source>
        <dbReference type="EMBL" id="EFW18632.1"/>
    </source>
</evidence>